<dbReference type="InterPro" id="IPR037066">
    <property type="entry name" value="Plug_dom_sf"/>
</dbReference>
<evidence type="ECO:0000256" key="5">
    <source>
        <dbReference type="ARBA" id="ARBA00023077"/>
    </source>
</evidence>
<comment type="subcellular location">
    <subcellularLocation>
        <location evidence="1 8">Cell outer membrane</location>
        <topology evidence="1 8">Multi-pass membrane protein</topology>
    </subcellularLocation>
</comment>
<proteinExistence type="inferred from homology"/>
<dbReference type="RefSeq" id="WP_245816864.1">
    <property type="nucleotide sequence ID" value="NZ_FRAA01000007.1"/>
</dbReference>
<protein>
    <submittedName>
        <fullName evidence="12">TonB-linked outer membrane protein, SusC/RagA family</fullName>
    </submittedName>
</protein>
<feature type="domain" description="TonB-dependent receptor-like beta-barrel" evidence="10">
    <location>
        <begin position="533"/>
        <end position="1085"/>
    </location>
</feature>
<dbReference type="InterPro" id="IPR023996">
    <property type="entry name" value="TonB-dep_OMP_SusC/RagA"/>
</dbReference>
<dbReference type="InterPro" id="IPR039426">
    <property type="entry name" value="TonB-dep_rcpt-like"/>
</dbReference>
<dbReference type="GO" id="GO:0009279">
    <property type="term" value="C:cell outer membrane"/>
    <property type="evidence" value="ECO:0007669"/>
    <property type="project" value="UniProtKB-SubCell"/>
</dbReference>
<keyword evidence="13" id="KW-1185">Reference proteome</keyword>
<evidence type="ECO:0000256" key="1">
    <source>
        <dbReference type="ARBA" id="ARBA00004571"/>
    </source>
</evidence>
<gene>
    <name evidence="12" type="ORF">SAMN04488028_107118</name>
</gene>
<dbReference type="EMBL" id="FRAA01000007">
    <property type="protein sequence ID" value="SHK68568.1"/>
    <property type="molecule type" value="Genomic_DNA"/>
</dbReference>
<organism evidence="12 13">
    <name type="scientific">Reichenbachiella agariperforans</name>
    <dbReference type="NCBI Taxonomy" id="156994"/>
    <lineage>
        <taxon>Bacteria</taxon>
        <taxon>Pseudomonadati</taxon>
        <taxon>Bacteroidota</taxon>
        <taxon>Cytophagia</taxon>
        <taxon>Cytophagales</taxon>
        <taxon>Reichenbachiellaceae</taxon>
        <taxon>Reichenbachiella</taxon>
    </lineage>
</organism>
<sequence length="1136" mass="124690">MKLKLLTEIVRTIITMTKYMSFGLLVNCFLLTFLSAKDTSGQPMALEEVLLDLELRDADLVDFFEEANKQSPFTFSYFEKEIESKKIGNVSFKETSMEEALREVSRRANVQFRRVNDAIYVSRKKSSMSAVIDEQNSSELQDVTVSGQVLDEMGEGLPGASVLIKGTSKGTTTDINGQFSLVTPEDAVLIVSFLGYLTQEITLAGRSELNVQMELNAEQLDELVVVGYGTQKKEDMTGSVGLVEGDDIAKFPTVNAQQAIQGRMAGVRVETQGGSPGANAIVTIRGSGTLSDNGPLYVIDGMLTGSMSSLNPSDIKSVTVLKDASASAIYGSRAANGVIIVTTKKGRSGEVGIEIDASYGIQKAVKTLDWANARQYADIRNTAIDNDNARSADVPGFVPTPYSSANDSMFDPSIDSDIQGESLRTAPMSNLNMRIFGGSDNATYSISGNHMKQDGIVKESSYERFNIRANSTFTRGKFKFEETIGITRTINNPNNYFNKERDLIPTVPMYDADGNFTAERTDGADIGIGNITNSLGLASLEDRTVTRNTLIGNVAGSYEFIEGLTYRLNVGIEAYADNNYTFTPTFRFNDTELGFKQFAELKEQNTNYLSSLIENTLTYKKNIGKSEFEVLAGYSNQNGNQRMLGVVARDFPNNEIRVASAAADRAEMPSYDNTWGLISYFGRLNYVYDSRYMVTASIRRDASSFFKNHPWGTFPSFAVGWNLSNERFMESVNFVSNVKLRASYGEIGSNNAVPYVADPVYNVHSSYITGSDQSRQPGYANTQATNELLTWETSVITDVGLEFSVLRDKLSITMDYFNKESRDVIADYEPSPWTGKSGTVKRNMATIVNQGFEFMANYAEQVGDFNFNVNANFTYLDNEVTALGLSGPIPGGGYTSNGGSASLTDVGQPIGAFYGLKVVGIYQTDEAAVADNRPNAGAGDFIFEDVDGVPGITDEDRQYLGSPIPNFEYGINLSADYKGFDLTLFFNGVSGNKILDGTRYRGFFDTEGNYLAEATDGWSPTNTDSDLPRNSLIDPANNRQMSDFYLSSGAYFRLRNAQIGYALPTAWVNKLGVSKVRIYGTAQNLFTLTKYTGYYPEVGRGGRDRNSSSQKIFNAGVDESAYPTPRTFMMGVQVSF</sequence>
<dbReference type="Pfam" id="PF00593">
    <property type="entry name" value="TonB_dep_Rec_b-barrel"/>
    <property type="match status" value="1"/>
</dbReference>
<dbReference type="Gene3D" id="2.60.40.1120">
    <property type="entry name" value="Carboxypeptidase-like, regulatory domain"/>
    <property type="match status" value="1"/>
</dbReference>
<evidence type="ECO:0000259" key="11">
    <source>
        <dbReference type="Pfam" id="PF07715"/>
    </source>
</evidence>
<evidence type="ECO:0000256" key="6">
    <source>
        <dbReference type="ARBA" id="ARBA00023136"/>
    </source>
</evidence>
<dbReference type="InterPro" id="IPR012910">
    <property type="entry name" value="Plug_dom"/>
</dbReference>
<reference evidence="13" key="1">
    <citation type="submission" date="2016-11" db="EMBL/GenBank/DDBJ databases">
        <authorList>
            <person name="Varghese N."/>
            <person name="Submissions S."/>
        </authorList>
    </citation>
    <scope>NUCLEOTIDE SEQUENCE [LARGE SCALE GENOMIC DNA]</scope>
    <source>
        <strain evidence="13">DSM 26134</strain>
    </source>
</reference>
<keyword evidence="4 8" id="KW-0812">Transmembrane</keyword>
<keyword evidence="7 8" id="KW-0998">Cell outer membrane</keyword>
<dbReference type="AlphaFoldDB" id="A0A1M6UHL6"/>
<evidence type="ECO:0000256" key="9">
    <source>
        <dbReference type="RuleBase" id="RU003357"/>
    </source>
</evidence>
<dbReference type="NCBIfam" id="TIGR04057">
    <property type="entry name" value="SusC_RagA_signa"/>
    <property type="match status" value="1"/>
</dbReference>
<evidence type="ECO:0000313" key="13">
    <source>
        <dbReference type="Proteomes" id="UP000184474"/>
    </source>
</evidence>
<dbReference type="Pfam" id="PF07715">
    <property type="entry name" value="Plug"/>
    <property type="match status" value="1"/>
</dbReference>
<keyword evidence="2 8" id="KW-0813">Transport</keyword>
<dbReference type="SUPFAM" id="SSF49464">
    <property type="entry name" value="Carboxypeptidase regulatory domain-like"/>
    <property type="match status" value="1"/>
</dbReference>
<dbReference type="InterPro" id="IPR036942">
    <property type="entry name" value="Beta-barrel_TonB_sf"/>
</dbReference>
<evidence type="ECO:0000313" key="12">
    <source>
        <dbReference type="EMBL" id="SHK68568.1"/>
    </source>
</evidence>
<keyword evidence="5 9" id="KW-0798">TonB box</keyword>
<keyword evidence="6 8" id="KW-0472">Membrane</keyword>
<evidence type="ECO:0000256" key="7">
    <source>
        <dbReference type="ARBA" id="ARBA00023237"/>
    </source>
</evidence>
<feature type="domain" description="TonB-dependent receptor plug" evidence="11">
    <location>
        <begin position="233"/>
        <end position="338"/>
    </location>
</feature>
<evidence type="ECO:0000256" key="3">
    <source>
        <dbReference type="ARBA" id="ARBA00022452"/>
    </source>
</evidence>
<dbReference type="Gene3D" id="2.170.130.10">
    <property type="entry name" value="TonB-dependent receptor, plug domain"/>
    <property type="match status" value="1"/>
</dbReference>
<dbReference type="InterPro" id="IPR008969">
    <property type="entry name" value="CarboxyPept-like_regulatory"/>
</dbReference>
<dbReference type="NCBIfam" id="TIGR04056">
    <property type="entry name" value="OMP_RagA_SusC"/>
    <property type="match status" value="1"/>
</dbReference>
<evidence type="ECO:0000259" key="10">
    <source>
        <dbReference type="Pfam" id="PF00593"/>
    </source>
</evidence>
<dbReference type="PROSITE" id="PS52016">
    <property type="entry name" value="TONB_DEPENDENT_REC_3"/>
    <property type="match status" value="1"/>
</dbReference>
<keyword evidence="3 8" id="KW-1134">Transmembrane beta strand</keyword>
<accession>A0A1M6UHL6</accession>
<dbReference type="InterPro" id="IPR023997">
    <property type="entry name" value="TonB-dep_OMP_SusC/RagA_CS"/>
</dbReference>
<evidence type="ECO:0000256" key="4">
    <source>
        <dbReference type="ARBA" id="ARBA00022692"/>
    </source>
</evidence>
<evidence type="ECO:0000256" key="8">
    <source>
        <dbReference type="PROSITE-ProRule" id="PRU01360"/>
    </source>
</evidence>
<dbReference type="Pfam" id="PF13715">
    <property type="entry name" value="CarbopepD_reg_2"/>
    <property type="match status" value="1"/>
</dbReference>
<name>A0A1M6UHL6_REIAG</name>
<evidence type="ECO:0000256" key="2">
    <source>
        <dbReference type="ARBA" id="ARBA00022448"/>
    </source>
</evidence>
<dbReference type="STRING" id="156994.SAMN04488028_107118"/>
<dbReference type="InterPro" id="IPR000531">
    <property type="entry name" value="Beta-barrel_TonB"/>
</dbReference>
<dbReference type="SUPFAM" id="SSF56935">
    <property type="entry name" value="Porins"/>
    <property type="match status" value="1"/>
</dbReference>
<dbReference type="Gene3D" id="2.40.170.20">
    <property type="entry name" value="TonB-dependent receptor, beta-barrel domain"/>
    <property type="match status" value="1"/>
</dbReference>
<dbReference type="Proteomes" id="UP000184474">
    <property type="component" value="Unassembled WGS sequence"/>
</dbReference>
<dbReference type="FunFam" id="2.60.40.1120:FF:000003">
    <property type="entry name" value="Outer membrane protein Omp121"/>
    <property type="match status" value="1"/>
</dbReference>
<comment type="similarity">
    <text evidence="8 9">Belongs to the TonB-dependent receptor family.</text>
</comment>